<dbReference type="AlphaFoldDB" id="A0A0F9EQJ8"/>
<name>A0A0F9EQJ8_9ZZZZ</name>
<comment type="caution">
    <text evidence="2">The sequence shown here is derived from an EMBL/GenBank/DDBJ whole genome shotgun (WGS) entry which is preliminary data.</text>
</comment>
<proteinExistence type="predicted"/>
<dbReference type="EMBL" id="LAZR01026497">
    <property type="protein sequence ID" value="KKL68541.1"/>
    <property type="molecule type" value="Genomic_DNA"/>
</dbReference>
<feature type="domain" description="HNH nuclease" evidence="1">
    <location>
        <begin position="191"/>
        <end position="249"/>
    </location>
</feature>
<reference evidence="2" key="1">
    <citation type="journal article" date="2015" name="Nature">
        <title>Complex archaea that bridge the gap between prokaryotes and eukaryotes.</title>
        <authorList>
            <person name="Spang A."/>
            <person name="Saw J.H."/>
            <person name="Jorgensen S.L."/>
            <person name="Zaremba-Niedzwiedzka K."/>
            <person name="Martijn J."/>
            <person name="Lind A.E."/>
            <person name="van Eijk R."/>
            <person name="Schleper C."/>
            <person name="Guy L."/>
            <person name="Ettema T.J."/>
        </authorList>
    </citation>
    <scope>NUCLEOTIDE SEQUENCE</scope>
</reference>
<organism evidence="2">
    <name type="scientific">marine sediment metagenome</name>
    <dbReference type="NCBI Taxonomy" id="412755"/>
    <lineage>
        <taxon>unclassified sequences</taxon>
        <taxon>metagenomes</taxon>
        <taxon>ecological metagenomes</taxon>
    </lineage>
</organism>
<accession>A0A0F9EQJ8</accession>
<dbReference type="CDD" id="cd00085">
    <property type="entry name" value="HNHc"/>
    <property type="match status" value="1"/>
</dbReference>
<dbReference type="Gene3D" id="1.10.30.50">
    <property type="match status" value="1"/>
</dbReference>
<evidence type="ECO:0000259" key="1">
    <source>
        <dbReference type="SMART" id="SM00507"/>
    </source>
</evidence>
<gene>
    <name evidence="2" type="ORF">LCGC14_2123960</name>
</gene>
<dbReference type="GO" id="GO:0008270">
    <property type="term" value="F:zinc ion binding"/>
    <property type="evidence" value="ECO:0007669"/>
    <property type="project" value="InterPro"/>
</dbReference>
<dbReference type="GO" id="GO:0003676">
    <property type="term" value="F:nucleic acid binding"/>
    <property type="evidence" value="ECO:0007669"/>
    <property type="project" value="InterPro"/>
</dbReference>
<dbReference type="InterPro" id="IPR003615">
    <property type="entry name" value="HNH_nuc"/>
</dbReference>
<dbReference type="InterPro" id="IPR002711">
    <property type="entry name" value="HNH"/>
</dbReference>
<dbReference type="InterPro" id="IPR052892">
    <property type="entry name" value="NA-targeting_endonuclease"/>
</dbReference>
<dbReference type="GO" id="GO:0004519">
    <property type="term" value="F:endonuclease activity"/>
    <property type="evidence" value="ECO:0007669"/>
    <property type="project" value="InterPro"/>
</dbReference>
<sequence>MIQLSELRPSGKQRVYDILTALEFDMADWSESLTNKERSPSSNPKYCYNWSFVRDDKKVIVLFLWYEEMRIINGRIYQEHSFKKYAEEQEKGRKKRSLEIDYAIGLAYEKKLSIDVVICQGNENTKGVLKRELDQEKWFVTGYDDKTGACIIERGNSYQPSKLADQFDANNIKNPKYEYEKYGVEYARSSVIRRKVLLRSNGKCEYCLSDGFITNSGDKYLETHHILPLSQGGDDSFINVIALCPKDHRKAHFEKDSFLTQESLSNIVKAKLTVGNC</sequence>
<dbReference type="PANTHER" id="PTHR33877:SF1">
    <property type="entry name" value="TYPE IV METHYL-DIRECTED RESTRICTION ENZYME ECOKMCRA"/>
    <property type="match status" value="1"/>
</dbReference>
<protein>
    <recommendedName>
        <fullName evidence="1">HNH nuclease domain-containing protein</fullName>
    </recommendedName>
</protein>
<dbReference type="Pfam" id="PF01844">
    <property type="entry name" value="HNH"/>
    <property type="match status" value="1"/>
</dbReference>
<evidence type="ECO:0000313" key="2">
    <source>
        <dbReference type="EMBL" id="KKL68541.1"/>
    </source>
</evidence>
<dbReference type="PANTHER" id="PTHR33877">
    <property type="entry name" value="SLL1193 PROTEIN"/>
    <property type="match status" value="1"/>
</dbReference>
<dbReference type="SMART" id="SM00507">
    <property type="entry name" value="HNHc"/>
    <property type="match status" value="1"/>
</dbReference>